<gene>
    <name evidence="3" type="ORF">GBG18_10185</name>
    <name evidence="2" type="ORF">GBG19_12865</name>
</gene>
<proteinExistence type="predicted"/>
<sequence>MKKTIITIISTAFISTLSVHASSKVEVVTNETSAININQKKSNVTIDECKKYLGPENYNFIIEIYSDENIALLKCEQELKK</sequence>
<keyword evidence="4" id="KW-1185">Reference proteome</keyword>
<accession>A0A6L4WSN3</accession>
<comment type="caution">
    <text evidence="2">The sequence shown here is derived from an EMBL/GenBank/DDBJ whole genome shotgun (WGS) entry which is preliminary data.</text>
</comment>
<dbReference type="EMBL" id="WFKJ01000031">
    <property type="protein sequence ID" value="KAB7889804.1"/>
    <property type="molecule type" value="Genomic_DNA"/>
</dbReference>
<reference evidence="4 5" key="1">
    <citation type="submission" date="2019-10" db="EMBL/GenBank/DDBJ databases">
        <title>Poseidonibacter ostreae sp. nov., isolated from the gut of the Ostrea denselamellosa.</title>
        <authorList>
            <person name="Choi A."/>
        </authorList>
    </citation>
    <scope>NUCLEOTIDE SEQUENCE [LARGE SCALE GENOMIC DNA]</scope>
    <source>
        <strain evidence="2 5">SJOD-M-33</strain>
        <strain evidence="3 4">SJOD-M-5</strain>
    </source>
</reference>
<evidence type="ECO:0000256" key="1">
    <source>
        <dbReference type="SAM" id="SignalP"/>
    </source>
</evidence>
<feature type="signal peptide" evidence="1">
    <location>
        <begin position="1"/>
        <end position="21"/>
    </location>
</feature>
<feature type="chain" id="PRO_5026753953" evidence="1">
    <location>
        <begin position="22"/>
        <end position="81"/>
    </location>
</feature>
<dbReference type="AlphaFoldDB" id="A0A6L4WSN3"/>
<dbReference type="Proteomes" id="UP000461010">
    <property type="component" value="Unassembled WGS sequence"/>
</dbReference>
<keyword evidence="1" id="KW-0732">Signal</keyword>
<dbReference type="RefSeq" id="WP_152190791.1">
    <property type="nucleotide sequence ID" value="NZ_WFKI01000001.1"/>
</dbReference>
<evidence type="ECO:0000313" key="3">
    <source>
        <dbReference type="EMBL" id="KAB7889804.1"/>
    </source>
</evidence>
<name>A0A6L4WSN3_9BACT</name>
<evidence type="ECO:0000313" key="4">
    <source>
        <dbReference type="Proteomes" id="UP000461010"/>
    </source>
</evidence>
<evidence type="ECO:0000313" key="2">
    <source>
        <dbReference type="EMBL" id="KAB7886110.1"/>
    </source>
</evidence>
<dbReference type="EMBL" id="WFKK01000046">
    <property type="protein sequence ID" value="KAB7886110.1"/>
    <property type="molecule type" value="Genomic_DNA"/>
</dbReference>
<organism evidence="2 5">
    <name type="scientific">Poseidonibacter ostreae</name>
    <dbReference type="NCBI Taxonomy" id="2654171"/>
    <lineage>
        <taxon>Bacteria</taxon>
        <taxon>Pseudomonadati</taxon>
        <taxon>Campylobacterota</taxon>
        <taxon>Epsilonproteobacteria</taxon>
        <taxon>Campylobacterales</taxon>
        <taxon>Arcobacteraceae</taxon>
        <taxon>Poseidonibacter</taxon>
    </lineage>
</organism>
<evidence type="ECO:0000313" key="5">
    <source>
        <dbReference type="Proteomes" id="UP000472839"/>
    </source>
</evidence>
<dbReference type="Proteomes" id="UP000472839">
    <property type="component" value="Unassembled WGS sequence"/>
</dbReference>
<protein>
    <submittedName>
        <fullName evidence="2">Uncharacterized protein</fullName>
    </submittedName>
</protein>